<organism evidence="1 2">
    <name type="scientific">Novosphingobium mathurense</name>
    <dbReference type="NCBI Taxonomy" id="428990"/>
    <lineage>
        <taxon>Bacteria</taxon>
        <taxon>Pseudomonadati</taxon>
        <taxon>Pseudomonadota</taxon>
        <taxon>Alphaproteobacteria</taxon>
        <taxon>Sphingomonadales</taxon>
        <taxon>Sphingomonadaceae</taxon>
        <taxon>Novosphingobium</taxon>
    </lineage>
</organism>
<evidence type="ECO:0000313" key="2">
    <source>
        <dbReference type="Proteomes" id="UP000190989"/>
    </source>
</evidence>
<dbReference type="RefSeq" id="WP_079731992.1">
    <property type="nucleotide sequence ID" value="NZ_FVZE01000016.1"/>
</dbReference>
<keyword evidence="2" id="KW-1185">Reference proteome</keyword>
<dbReference type="Proteomes" id="UP000190989">
    <property type="component" value="Unassembled WGS sequence"/>
</dbReference>
<sequence length="100" mass="11388">MNLLEHAFWALVIQTAVGLLTRNWWAGAALACGYFLGREMAQAEYRWIEQFGGGLRANMPWWGAFDGRVWPKADQFADWIGPIVSTCALAVLMGRRRRED</sequence>
<evidence type="ECO:0000313" key="1">
    <source>
        <dbReference type="EMBL" id="SLK11907.1"/>
    </source>
</evidence>
<dbReference type="AlphaFoldDB" id="A0A1U6IV72"/>
<proteinExistence type="predicted"/>
<name>A0A1U6IV72_9SPHN</name>
<reference evidence="2" key="1">
    <citation type="submission" date="2017-02" db="EMBL/GenBank/DDBJ databases">
        <authorList>
            <person name="Varghese N."/>
            <person name="Submissions S."/>
        </authorList>
    </citation>
    <scope>NUCLEOTIDE SEQUENCE [LARGE SCALE GENOMIC DNA]</scope>
    <source>
        <strain evidence="2">SM117</strain>
    </source>
</reference>
<dbReference type="EMBL" id="FVZE01000016">
    <property type="protein sequence ID" value="SLK11907.1"/>
    <property type="molecule type" value="Genomic_DNA"/>
</dbReference>
<accession>A0A1U6IV72</accession>
<gene>
    <name evidence="1" type="ORF">SAMN06295987_11628</name>
</gene>
<protein>
    <submittedName>
        <fullName evidence="1">Uncharacterized protein</fullName>
    </submittedName>
</protein>